<reference evidence="2" key="1">
    <citation type="submission" date="2020-06" db="EMBL/GenBank/DDBJ databases">
        <authorList>
            <person name="Li T."/>
            <person name="Hu X."/>
            <person name="Zhang T."/>
            <person name="Song X."/>
            <person name="Zhang H."/>
            <person name="Dai N."/>
            <person name="Sheng W."/>
            <person name="Hou X."/>
            <person name="Wei L."/>
        </authorList>
    </citation>
    <scope>NUCLEOTIDE SEQUENCE</scope>
    <source>
        <strain evidence="2">KEN8</strain>
        <tissue evidence="2">Leaf</tissue>
    </source>
</reference>
<feature type="region of interest" description="Disordered" evidence="1">
    <location>
        <begin position="246"/>
        <end position="316"/>
    </location>
</feature>
<dbReference type="EMBL" id="JACGWM010000007">
    <property type="protein sequence ID" value="KAL0362437.1"/>
    <property type="molecule type" value="Genomic_DNA"/>
</dbReference>
<evidence type="ECO:0000256" key="1">
    <source>
        <dbReference type="SAM" id="MobiDB-lite"/>
    </source>
</evidence>
<evidence type="ECO:0000313" key="2">
    <source>
        <dbReference type="EMBL" id="KAL0362437.1"/>
    </source>
</evidence>
<name>A0AAW2Q3T4_9LAMI</name>
<feature type="compositionally biased region" description="Acidic residues" evidence="1">
    <location>
        <begin position="295"/>
        <end position="305"/>
    </location>
</feature>
<evidence type="ECO:0008006" key="3">
    <source>
        <dbReference type="Google" id="ProtNLM"/>
    </source>
</evidence>
<feature type="compositionally biased region" description="Basic and acidic residues" evidence="1">
    <location>
        <begin position="38"/>
        <end position="55"/>
    </location>
</feature>
<dbReference type="GO" id="GO:0005829">
    <property type="term" value="C:cytosol"/>
    <property type="evidence" value="ECO:0007669"/>
    <property type="project" value="TreeGrafter"/>
</dbReference>
<accession>A0AAW2Q3T4</accession>
<organism evidence="2">
    <name type="scientific">Sesamum calycinum</name>
    <dbReference type="NCBI Taxonomy" id="2727403"/>
    <lineage>
        <taxon>Eukaryota</taxon>
        <taxon>Viridiplantae</taxon>
        <taxon>Streptophyta</taxon>
        <taxon>Embryophyta</taxon>
        <taxon>Tracheophyta</taxon>
        <taxon>Spermatophyta</taxon>
        <taxon>Magnoliopsida</taxon>
        <taxon>eudicotyledons</taxon>
        <taxon>Gunneridae</taxon>
        <taxon>Pentapetalae</taxon>
        <taxon>asterids</taxon>
        <taxon>lamiids</taxon>
        <taxon>Lamiales</taxon>
        <taxon>Pedaliaceae</taxon>
        <taxon>Sesamum</taxon>
    </lineage>
</organism>
<feature type="compositionally biased region" description="Basic and acidic residues" evidence="1">
    <location>
        <begin position="254"/>
        <end position="282"/>
    </location>
</feature>
<dbReference type="PANTHER" id="PTHR47877:SF3">
    <property type="entry name" value="LATE EMBRYOGENESIS ABUNDANT DOMAIN-CONTAINING PROTEIN _ LEA DOMAIN-CONTAINING PROTEIN"/>
    <property type="match status" value="1"/>
</dbReference>
<feature type="compositionally biased region" description="Basic and acidic residues" evidence="1">
    <location>
        <begin position="1"/>
        <end position="26"/>
    </location>
</feature>
<feature type="compositionally biased region" description="Basic and acidic residues" evidence="1">
    <location>
        <begin position="88"/>
        <end position="125"/>
    </location>
</feature>
<dbReference type="PANTHER" id="PTHR47877">
    <property type="entry name" value="LATE EMBRYOGENESIS ABUNDANT DOMAIN-CONTAINING PROTEIN / LEA DOMAIN-CONTAINING PROTEIN"/>
    <property type="match status" value="1"/>
</dbReference>
<comment type="caution">
    <text evidence="2">The sequence shown here is derived from an EMBL/GenBank/DDBJ whole genome shotgun (WGS) entry which is preliminary data.</text>
</comment>
<sequence length="371" mass="40819">MASKQLRRENHVTDERKTVVKKDRVPKMTTHFESLAGKARDEQHNAPVHGEKPHQYETPPVGVQVSGSGRNESQRMRREEGLEEETETEKRASQIHAGKEEREQQAAVYGERREETGEKENRGGKESQAPSLEEISNLRAKAQQNSTEAIRAAEERYEKSKEKGASALHKAKDYTAEKAVAAKEVAVESGKGAAEYVGKVAAEVKDHAVVAAKDKVAGAGKSLAGYAGEKIAAAKDAVVATEESAAEYAARKKAAAEKEVEAKRASHDKGDWGETIASKERQYAGTEQWTTPTDEFQEWEQEGAEEQSRPSQEWGSSILHAIGETIVEIGQTAKELLVGRHPSQVLEPNDEAEYMEETHAGELVKELRKSI</sequence>
<proteinExistence type="predicted"/>
<feature type="region of interest" description="Disordered" evidence="1">
    <location>
        <begin position="1"/>
        <end position="168"/>
    </location>
</feature>
<protein>
    <recommendedName>
        <fullName evidence="3">Seed biotin-containing protein SBP65</fullName>
    </recommendedName>
</protein>
<reference evidence="2" key="2">
    <citation type="journal article" date="2024" name="Plant">
        <title>Genomic evolution and insights into agronomic trait innovations of Sesamum species.</title>
        <authorList>
            <person name="Miao H."/>
            <person name="Wang L."/>
            <person name="Qu L."/>
            <person name="Liu H."/>
            <person name="Sun Y."/>
            <person name="Le M."/>
            <person name="Wang Q."/>
            <person name="Wei S."/>
            <person name="Zheng Y."/>
            <person name="Lin W."/>
            <person name="Duan Y."/>
            <person name="Cao H."/>
            <person name="Xiong S."/>
            <person name="Wang X."/>
            <person name="Wei L."/>
            <person name="Li C."/>
            <person name="Ma Q."/>
            <person name="Ju M."/>
            <person name="Zhao R."/>
            <person name="Li G."/>
            <person name="Mu C."/>
            <person name="Tian Q."/>
            <person name="Mei H."/>
            <person name="Zhang T."/>
            <person name="Gao T."/>
            <person name="Zhang H."/>
        </authorList>
    </citation>
    <scope>NUCLEOTIDE SEQUENCE</scope>
    <source>
        <strain evidence="2">KEN8</strain>
    </source>
</reference>
<feature type="compositionally biased region" description="Basic and acidic residues" evidence="1">
    <location>
        <begin position="151"/>
        <end position="168"/>
    </location>
</feature>
<dbReference type="AlphaFoldDB" id="A0AAW2Q3T4"/>
<dbReference type="GO" id="GO:0009631">
    <property type="term" value="P:cold acclimation"/>
    <property type="evidence" value="ECO:0007669"/>
    <property type="project" value="TreeGrafter"/>
</dbReference>
<feature type="compositionally biased region" description="Polar residues" evidence="1">
    <location>
        <begin position="285"/>
        <end position="294"/>
    </location>
</feature>
<gene>
    <name evidence="2" type="ORF">Scaly_1198900</name>
</gene>